<feature type="binding site" description="axial binding residue" evidence="9">
    <location>
        <position position="440"/>
    </location>
    <ligand>
        <name>heme</name>
        <dbReference type="ChEBI" id="CHEBI:30413"/>
    </ligand>
    <ligandPart>
        <name>Fe</name>
        <dbReference type="ChEBI" id="CHEBI:18248"/>
    </ligandPart>
</feature>
<dbReference type="OMA" id="WFGWTPV"/>
<organism evidence="10 11">
    <name type="scientific">Stereum hirsutum (strain FP-91666)</name>
    <name type="common">White-rot fungus</name>
    <dbReference type="NCBI Taxonomy" id="721885"/>
    <lineage>
        <taxon>Eukaryota</taxon>
        <taxon>Fungi</taxon>
        <taxon>Dikarya</taxon>
        <taxon>Basidiomycota</taxon>
        <taxon>Agaricomycotina</taxon>
        <taxon>Agaricomycetes</taxon>
        <taxon>Russulales</taxon>
        <taxon>Stereaceae</taxon>
        <taxon>Stereum</taxon>
    </lineage>
</organism>
<dbReference type="eggNOG" id="KOG0156">
    <property type="taxonomic scope" value="Eukaryota"/>
</dbReference>
<gene>
    <name evidence="10" type="ORF">STEHIDRAFT_116366</name>
</gene>
<dbReference type="Pfam" id="PF00067">
    <property type="entry name" value="p450"/>
    <property type="match status" value="1"/>
</dbReference>
<dbReference type="AlphaFoldDB" id="R7RXN8"/>
<dbReference type="InterPro" id="IPR002401">
    <property type="entry name" value="Cyt_P450_E_grp-I"/>
</dbReference>
<dbReference type="RefSeq" id="XP_007311229.1">
    <property type="nucleotide sequence ID" value="XM_007311167.1"/>
</dbReference>
<dbReference type="Gene3D" id="1.10.630.10">
    <property type="entry name" value="Cytochrome P450"/>
    <property type="match status" value="1"/>
</dbReference>
<evidence type="ECO:0000256" key="6">
    <source>
        <dbReference type="ARBA" id="ARBA00023002"/>
    </source>
</evidence>
<keyword evidence="6" id="KW-0560">Oxidoreductase</keyword>
<dbReference type="EMBL" id="JH687402">
    <property type="protein sequence ID" value="EIM79655.1"/>
    <property type="molecule type" value="Genomic_DNA"/>
</dbReference>
<keyword evidence="7 9" id="KW-0408">Iron</keyword>
<sequence length="513" mass="57797">MLLDLPLLLVDCAAVALFVLVLSTVRKLLAHARQPRLSLPPGPRGYPLIGNLMDVPRKSPWEIYNQMAQKYGSLMSLRTMGQTILVINSATVARDLLEKRGLTWSDRPVFPLFDMMGLYSWNVALKPHSDEHRLERRIADHGLRPNAITAYRAMETFRAHELLRSLLRDPAGFSDHIKLSITYGYDLKSIDNAYVVNAHELNQTVLSVTFSAAGLINIFPMFKHLPSWFPGMGGMRLVPHIKQLAREIVDVPFDFVKAAIHDGTAKASLSHEYLTAHEGFELPPNDQQTRIKNVAATLYDGAVETTSTLLTNFFLALLFFPETQRKAQAELDTIVGRDRLPNLDDRDTLPYIKAIYLELLRWRVISPLGVPRANAEDEVYDGYILPKGSVVFVNLWAMLHDPVKYPDPDSFRPERFLTEDGHFKDDPDIEAAYGFGRRICPGRFLAQQMTLVTIMSVLAVFTVDYAKDEYGSEIPVMGEHTVDVPMLSVPLPFECSITPRDDKALALIHSTDL</sequence>
<evidence type="ECO:0000256" key="2">
    <source>
        <dbReference type="ARBA" id="ARBA00005179"/>
    </source>
</evidence>
<evidence type="ECO:0000256" key="5">
    <source>
        <dbReference type="ARBA" id="ARBA00022723"/>
    </source>
</evidence>
<accession>R7RXN8</accession>
<dbReference type="GO" id="GO:0020037">
    <property type="term" value="F:heme binding"/>
    <property type="evidence" value="ECO:0007669"/>
    <property type="project" value="InterPro"/>
</dbReference>
<keyword evidence="5 9" id="KW-0479">Metal-binding</keyword>
<keyword evidence="8" id="KW-0503">Monooxygenase</keyword>
<dbReference type="OrthoDB" id="2789670at2759"/>
<proteinExistence type="inferred from homology"/>
<evidence type="ECO:0000256" key="4">
    <source>
        <dbReference type="ARBA" id="ARBA00022617"/>
    </source>
</evidence>
<reference evidence="11" key="1">
    <citation type="journal article" date="2012" name="Science">
        <title>The Paleozoic origin of enzymatic lignin decomposition reconstructed from 31 fungal genomes.</title>
        <authorList>
            <person name="Floudas D."/>
            <person name="Binder M."/>
            <person name="Riley R."/>
            <person name="Barry K."/>
            <person name="Blanchette R.A."/>
            <person name="Henrissat B."/>
            <person name="Martinez A.T."/>
            <person name="Otillar R."/>
            <person name="Spatafora J.W."/>
            <person name="Yadav J.S."/>
            <person name="Aerts A."/>
            <person name="Benoit I."/>
            <person name="Boyd A."/>
            <person name="Carlson A."/>
            <person name="Copeland A."/>
            <person name="Coutinho P.M."/>
            <person name="de Vries R.P."/>
            <person name="Ferreira P."/>
            <person name="Findley K."/>
            <person name="Foster B."/>
            <person name="Gaskell J."/>
            <person name="Glotzer D."/>
            <person name="Gorecki P."/>
            <person name="Heitman J."/>
            <person name="Hesse C."/>
            <person name="Hori C."/>
            <person name="Igarashi K."/>
            <person name="Jurgens J.A."/>
            <person name="Kallen N."/>
            <person name="Kersten P."/>
            <person name="Kohler A."/>
            <person name="Kuees U."/>
            <person name="Kumar T.K.A."/>
            <person name="Kuo A."/>
            <person name="LaButti K."/>
            <person name="Larrondo L.F."/>
            <person name="Lindquist E."/>
            <person name="Ling A."/>
            <person name="Lombard V."/>
            <person name="Lucas S."/>
            <person name="Lundell T."/>
            <person name="Martin R."/>
            <person name="McLaughlin D.J."/>
            <person name="Morgenstern I."/>
            <person name="Morin E."/>
            <person name="Murat C."/>
            <person name="Nagy L.G."/>
            <person name="Nolan M."/>
            <person name="Ohm R.A."/>
            <person name="Patyshakuliyeva A."/>
            <person name="Rokas A."/>
            <person name="Ruiz-Duenas F.J."/>
            <person name="Sabat G."/>
            <person name="Salamov A."/>
            <person name="Samejima M."/>
            <person name="Schmutz J."/>
            <person name="Slot J.C."/>
            <person name="St John F."/>
            <person name="Stenlid J."/>
            <person name="Sun H."/>
            <person name="Sun S."/>
            <person name="Syed K."/>
            <person name="Tsang A."/>
            <person name="Wiebenga A."/>
            <person name="Young D."/>
            <person name="Pisabarro A."/>
            <person name="Eastwood D.C."/>
            <person name="Martin F."/>
            <person name="Cullen D."/>
            <person name="Grigoriev I.V."/>
            <person name="Hibbett D.S."/>
        </authorList>
    </citation>
    <scope>NUCLEOTIDE SEQUENCE [LARGE SCALE GENOMIC DNA]</scope>
    <source>
        <strain evidence="11">FP-91666</strain>
    </source>
</reference>
<protein>
    <submittedName>
        <fullName evidence="10">Cytochrome P450</fullName>
    </submittedName>
</protein>
<dbReference type="PANTHER" id="PTHR46300">
    <property type="entry name" value="P450, PUTATIVE (EUROFUNG)-RELATED-RELATED"/>
    <property type="match status" value="1"/>
</dbReference>
<dbReference type="GeneID" id="18795905"/>
<dbReference type="SUPFAM" id="SSF48264">
    <property type="entry name" value="Cytochrome P450"/>
    <property type="match status" value="1"/>
</dbReference>
<dbReference type="PRINTS" id="PR00463">
    <property type="entry name" value="EP450I"/>
</dbReference>
<dbReference type="CDD" id="cd11065">
    <property type="entry name" value="CYP64-like"/>
    <property type="match status" value="1"/>
</dbReference>
<evidence type="ECO:0000256" key="1">
    <source>
        <dbReference type="ARBA" id="ARBA00001971"/>
    </source>
</evidence>
<evidence type="ECO:0000256" key="8">
    <source>
        <dbReference type="ARBA" id="ARBA00023033"/>
    </source>
</evidence>
<dbReference type="PANTHER" id="PTHR46300:SF7">
    <property type="entry name" value="P450, PUTATIVE (EUROFUNG)-RELATED"/>
    <property type="match status" value="1"/>
</dbReference>
<dbReference type="GO" id="GO:0016705">
    <property type="term" value="F:oxidoreductase activity, acting on paired donors, with incorporation or reduction of molecular oxygen"/>
    <property type="evidence" value="ECO:0007669"/>
    <property type="project" value="InterPro"/>
</dbReference>
<evidence type="ECO:0000313" key="11">
    <source>
        <dbReference type="Proteomes" id="UP000053927"/>
    </source>
</evidence>
<evidence type="ECO:0000256" key="9">
    <source>
        <dbReference type="PIRSR" id="PIRSR602401-1"/>
    </source>
</evidence>
<dbReference type="Proteomes" id="UP000053927">
    <property type="component" value="Unassembled WGS sequence"/>
</dbReference>
<comment type="cofactor">
    <cofactor evidence="1 9">
        <name>heme</name>
        <dbReference type="ChEBI" id="CHEBI:30413"/>
    </cofactor>
</comment>
<evidence type="ECO:0000256" key="7">
    <source>
        <dbReference type="ARBA" id="ARBA00023004"/>
    </source>
</evidence>
<dbReference type="GO" id="GO:0005506">
    <property type="term" value="F:iron ion binding"/>
    <property type="evidence" value="ECO:0007669"/>
    <property type="project" value="InterPro"/>
</dbReference>
<keyword evidence="11" id="KW-1185">Reference proteome</keyword>
<name>R7RXN8_STEHR</name>
<dbReference type="InterPro" id="IPR050364">
    <property type="entry name" value="Cytochrome_P450_fung"/>
</dbReference>
<dbReference type="InterPro" id="IPR001128">
    <property type="entry name" value="Cyt_P450"/>
</dbReference>
<dbReference type="InterPro" id="IPR036396">
    <property type="entry name" value="Cyt_P450_sf"/>
</dbReference>
<evidence type="ECO:0000256" key="3">
    <source>
        <dbReference type="ARBA" id="ARBA00010617"/>
    </source>
</evidence>
<dbReference type="GO" id="GO:0004497">
    <property type="term" value="F:monooxygenase activity"/>
    <property type="evidence" value="ECO:0007669"/>
    <property type="project" value="UniProtKB-KW"/>
</dbReference>
<comment type="similarity">
    <text evidence="3">Belongs to the cytochrome P450 family.</text>
</comment>
<evidence type="ECO:0000313" key="10">
    <source>
        <dbReference type="EMBL" id="EIM79655.1"/>
    </source>
</evidence>
<comment type="pathway">
    <text evidence="2">Secondary metabolite biosynthesis.</text>
</comment>
<dbReference type="KEGG" id="shs:STEHIDRAFT_116366"/>
<keyword evidence="4 9" id="KW-0349">Heme</keyword>